<sequence length="140" mass="15548">MSEKLTNTRWFGYAIQALVLLARHGGVCASNEMAGMLDSRSTYLRKILSFLVKAELIQAKEGREGGYSLARPADEITLADVYHAMKVEDPFTKGLMESTSDECQTAEITKQNFEQLGREIDTVICTELNRKTIADLIPSA</sequence>
<dbReference type="InterPro" id="IPR036390">
    <property type="entry name" value="WH_DNA-bd_sf"/>
</dbReference>
<evidence type="ECO:0000313" key="2">
    <source>
        <dbReference type="Proteomes" id="UP000661691"/>
    </source>
</evidence>
<dbReference type="GO" id="GO:0005829">
    <property type="term" value="C:cytosol"/>
    <property type="evidence" value="ECO:0007669"/>
    <property type="project" value="TreeGrafter"/>
</dbReference>
<dbReference type="SUPFAM" id="SSF46785">
    <property type="entry name" value="Winged helix' DNA-binding domain"/>
    <property type="match status" value="1"/>
</dbReference>
<dbReference type="RefSeq" id="WP_191140518.1">
    <property type="nucleotide sequence ID" value="NZ_JACXAG020000006.1"/>
</dbReference>
<dbReference type="Proteomes" id="UP000661691">
    <property type="component" value="Unassembled WGS sequence"/>
</dbReference>
<dbReference type="EMBL" id="JACXAH010000012">
    <property type="protein sequence ID" value="MBD1372613.1"/>
    <property type="molecule type" value="Genomic_DNA"/>
</dbReference>
<protein>
    <submittedName>
        <fullName evidence="1">Rrf2 family transcriptional regulator</fullName>
    </submittedName>
</protein>
<dbReference type="AlphaFoldDB" id="A0A926RU81"/>
<comment type="caution">
    <text evidence="1">The sequence shown here is derived from an EMBL/GenBank/DDBJ whole genome shotgun (WGS) entry which is preliminary data.</text>
</comment>
<dbReference type="InterPro" id="IPR036388">
    <property type="entry name" value="WH-like_DNA-bd_sf"/>
</dbReference>
<dbReference type="Pfam" id="PF02082">
    <property type="entry name" value="Rrf2"/>
    <property type="match status" value="1"/>
</dbReference>
<dbReference type="PANTHER" id="PTHR33221">
    <property type="entry name" value="WINGED HELIX-TURN-HELIX TRANSCRIPTIONAL REGULATOR, RRF2 FAMILY"/>
    <property type="match status" value="1"/>
</dbReference>
<name>A0A926RU81_9BACL</name>
<keyword evidence="2" id="KW-1185">Reference proteome</keyword>
<dbReference type="PROSITE" id="PS51197">
    <property type="entry name" value="HTH_RRF2_2"/>
    <property type="match status" value="1"/>
</dbReference>
<dbReference type="Gene3D" id="1.10.10.10">
    <property type="entry name" value="Winged helix-like DNA-binding domain superfamily/Winged helix DNA-binding domain"/>
    <property type="match status" value="1"/>
</dbReference>
<organism evidence="1 2">
    <name type="scientific">Polycladospora coralii</name>
    <dbReference type="NCBI Taxonomy" id="2771432"/>
    <lineage>
        <taxon>Bacteria</taxon>
        <taxon>Bacillati</taxon>
        <taxon>Bacillota</taxon>
        <taxon>Bacilli</taxon>
        <taxon>Bacillales</taxon>
        <taxon>Thermoactinomycetaceae</taxon>
        <taxon>Polycladospora</taxon>
    </lineage>
</organism>
<reference evidence="1" key="1">
    <citation type="submission" date="2020-09" db="EMBL/GenBank/DDBJ databases">
        <title>A novel bacterium of genus Hazenella, isolated from South China Sea.</title>
        <authorList>
            <person name="Huang H."/>
            <person name="Mo K."/>
            <person name="Hu Y."/>
        </authorList>
    </citation>
    <scope>NUCLEOTIDE SEQUENCE</scope>
    <source>
        <strain evidence="1">IB182357</strain>
    </source>
</reference>
<gene>
    <name evidence="1" type="ORF">IC620_09625</name>
</gene>
<dbReference type="GO" id="GO:0003700">
    <property type="term" value="F:DNA-binding transcription factor activity"/>
    <property type="evidence" value="ECO:0007669"/>
    <property type="project" value="TreeGrafter"/>
</dbReference>
<accession>A0A926RU81</accession>
<evidence type="ECO:0000313" key="1">
    <source>
        <dbReference type="EMBL" id="MBD1372613.1"/>
    </source>
</evidence>
<dbReference type="InterPro" id="IPR000944">
    <property type="entry name" value="Tscrpt_reg_Rrf2"/>
</dbReference>
<proteinExistence type="predicted"/>
<dbReference type="PANTHER" id="PTHR33221:SF15">
    <property type="entry name" value="HTH-TYPE TRANSCRIPTIONAL REGULATOR YWGB-RELATED"/>
    <property type="match status" value="1"/>
</dbReference>